<dbReference type="AlphaFoldDB" id="A0A6J7LRJ8"/>
<dbReference type="EMBL" id="CAFBOF010000002">
    <property type="protein sequence ID" value="CAB4969203.1"/>
    <property type="molecule type" value="Genomic_DNA"/>
</dbReference>
<evidence type="ECO:0000313" key="4">
    <source>
        <dbReference type="EMBL" id="CAB4969203.1"/>
    </source>
</evidence>
<evidence type="ECO:0000313" key="2">
    <source>
        <dbReference type="EMBL" id="CAB4728378.1"/>
    </source>
</evidence>
<gene>
    <name evidence="2" type="ORF">UFOPK2683_01119</name>
    <name evidence="3" type="ORF">UFOPK3605_00225</name>
    <name evidence="4" type="ORF">UFOPK3897_00230</name>
    <name evidence="5" type="ORF">UFOPK4121_00534</name>
</gene>
<organism evidence="4">
    <name type="scientific">freshwater metagenome</name>
    <dbReference type="NCBI Taxonomy" id="449393"/>
    <lineage>
        <taxon>unclassified sequences</taxon>
        <taxon>metagenomes</taxon>
        <taxon>ecological metagenomes</taxon>
    </lineage>
</organism>
<evidence type="ECO:0000256" key="1">
    <source>
        <dbReference type="SAM" id="Phobius"/>
    </source>
</evidence>
<dbReference type="EMBL" id="CAFBMM010000003">
    <property type="protein sequence ID" value="CAB4896381.1"/>
    <property type="molecule type" value="Genomic_DNA"/>
</dbReference>
<proteinExistence type="predicted"/>
<reference evidence="4" key="1">
    <citation type="submission" date="2020-05" db="EMBL/GenBank/DDBJ databases">
        <authorList>
            <person name="Chiriac C."/>
            <person name="Salcher M."/>
            <person name="Ghai R."/>
            <person name="Kavagutti S V."/>
        </authorList>
    </citation>
    <scope>NUCLEOTIDE SEQUENCE</scope>
</reference>
<keyword evidence="1" id="KW-0812">Transmembrane</keyword>
<protein>
    <submittedName>
        <fullName evidence="4">Unannotated protein</fullName>
    </submittedName>
</protein>
<evidence type="ECO:0000313" key="5">
    <source>
        <dbReference type="EMBL" id="CAB5019039.1"/>
    </source>
</evidence>
<sequence length="82" mass="9067">MFATASIVNLMAVNALAVILGLSAIALLALIFIVWAPWTGVRRDGRLDRETESRLLLGENPEIISADLEKREQDDKTPKNFS</sequence>
<accession>A0A6J7LRJ8</accession>
<dbReference type="EMBL" id="CAEZYK010000067">
    <property type="protein sequence ID" value="CAB4728378.1"/>
    <property type="molecule type" value="Genomic_DNA"/>
</dbReference>
<evidence type="ECO:0000313" key="3">
    <source>
        <dbReference type="EMBL" id="CAB4896381.1"/>
    </source>
</evidence>
<keyword evidence="1" id="KW-1133">Transmembrane helix</keyword>
<dbReference type="EMBL" id="CAFBPQ010000010">
    <property type="protein sequence ID" value="CAB5019039.1"/>
    <property type="molecule type" value="Genomic_DNA"/>
</dbReference>
<name>A0A6J7LRJ8_9ZZZZ</name>
<keyword evidence="1" id="KW-0472">Membrane</keyword>
<feature type="transmembrane region" description="Helical" evidence="1">
    <location>
        <begin position="12"/>
        <end position="36"/>
    </location>
</feature>